<evidence type="ECO:0000259" key="13">
    <source>
        <dbReference type="PROSITE" id="PS50113"/>
    </source>
</evidence>
<dbReference type="Pfam" id="PF02518">
    <property type="entry name" value="HATPase_c"/>
    <property type="match status" value="1"/>
</dbReference>
<dbReference type="EMBL" id="QOCW01000017">
    <property type="protein sequence ID" value="RBW68703.1"/>
    <property type="molecule type" value="Genomic_DNA"/>
</dbReference>
<protein>
    <recommendedName>
        <fullName evidence="2">histidine kinase</fullName>
        <ecNumber evidence="2">2.7.13.3</ecNumber>
    </recommendedName>
</protein>
<feature type="region of interest" description="Disordered" evidence="10">
    <location>
        <begin position="1"/>
        <end position="20"/>
    </location>
</feature>
<evidence type="ECO:0000256" key="1">
    <source>
        <dbReference type="ARBA" id="ARBA00000085"/>
    </source>
</evidence>
<evidence type="ECO:0000256" key="3">
    <source>
        <dbReference type="ARBA" id="ARBA00022553"/>
    </source>
</evidence>
<evidence type="ECO:0000256" key="10">
    <source>
        <dbReference type="SAM" id="MobiDB-lite"/>
    </source>
</evidence>
<keyword evidence="4" id="KW-0808">Transferase</keyword>
<dbReference type="EC" id="2.7.13.3" evidence="2"/>
<feature type="domain" description="PAS" evidence="12">
    <location>
        <begin position="23"/>
        <end position="67"/>
    </location>
</feature>
<dbReference type="Pfam" id="PF00989">
    <property type="entry name" value="PAS"/>
    <property type="match status" value="1"/>
</dbReference>
<dbReference type="SMART" id="SM00086">
    <property type="entry name" value="PAC"/>
    <property type="match status" value="4"/>
</dbReference>
<evidence type="ECO:0000256" key="8">
    <source>
        <dbReference type="ARBA" id="ARBA00022969"/>
    </source>
</evidence>
<dbReference type="FunFam" id="1.10.287.130:FF:000040">
    <property type="entry name" value="PAS domain-containing sensor histidine kinase"/>
    <property type="match status" value="1"/>
</dbReference>
<dbReference type="SUPFAM" id="SSF47384">
    <property type="entry name" value="Homodimeric domain of signal transducing histidine kinase"/>
    <property type="match status" value="1"/>
</dbReference>
<evidence type="ECO:0000256" key="9">
    <source>
        <dbReference type="ARBA" id="ARBA00023012"/>
    </source>
</evidence>
<dbReference type="SMART" id="SM00091">
    <property type="entry name" value="PAS"/>
    <property type="match status" value="4"/>
</dbReference>
<sequence>MKPYEHHSSKAPINKRSSSSLYDDDGYRSLFTQHIDAVLSCDLQTKIIESNAAASMLFGYETKELSGMLFEDLLLSSELIDIKKLFKLVSGGTSRQIDVVLACKSGHTVDVNVTFLPKISNDEVVGVYVVAKDQSEQKRLENELMLTKEVYESFFLHSADSMVVLDLQGTVLQINSAFEKNYGWKQEEVVGVNFVMIQPEFQSEFVNLFQIVRYGGSVEGFETIRRHKSGKLFHISLTLSPVRNKYGNVTGIAGITRDITVKKQKEKEIKDREEHYRRLVELCPDGFVVYHDGEILFINTAGAEVLGIEKKENAIGESFISYIHPDSLDDMKKRMKLVEQGETLPFIEQKFISREGRSIYVEMTSVPIEYANMPAVQTVFRNITDRKLVEQALRESQEKYRIIAENTHDLIVILNPEGIVFYASPSHERVLKRQPRDYEGKSIFDFIHPEDREELRSAFDQKLRNGIELRKLHTDGEWVVFEAKGMSVTNEEGFLESYVVVFRDITERKQAEELLKKSDKLSVVGRLAAGVAHEIRNPLTALKGFTQLIASGNGKQQEYVDIMMSELERIEFIVSELLVLSKPQAISFQKKSVKNLLNDVVKLLEAEALLKNIQFVTNCEEDIPFIECEGNQLKQVLINLLNNGIESMEKGGTIVIEGKKQNNEQAVVRIIDQGCGIPEERLKQLGEPFYTTKEKGTGLGLMICYKIIENHKGKLHFYSKKGEGTTAEILLPFADSNR</sequence>
<feature type="domain" description="PAC" evidence="13">
    <location>
        <begin position="219"/>
        <end position="271"/>
    </location>
</feature>
<dbReference type="InterPro" id="IPR003594">
    <property type="entry name" value="HATPase_dom"/>
</dbReference>
<dbReference type="Proteomes" id="UP000253314">
    <property type="component" value="Unassembled WGS sequence"/>
</dbReference>
<evidence type="ECO:0000313" key="14">
    <source>
        <dbReference type="EMBL" id="RBW68703.1"/>
    </source>
</evidence>
<evidence type="ECO:0000256" key="6">
    <source>
        <dbReference type="ARBA" id="ARBA00022777"/>
    </source>
</evidence>
<dbReference type="InterPro" id="IPR035965">
    <property type="entry name" value="PAS-like_dom_sf"/>
</dbReference>
<feature type="domain" description="PAS" evidence="12">
    <location>
        <begin position="396"/>
        <end position="466"/>
    </location>
</feature>
<keyword evidence="6" id="KW-0418">Kinase</keyword>
<dbReference type="Pfam" id="PF13426">
    <property type="entry name" value="PAS_9"/>
    <property type="match status" value="3"/>
</dbReference>
<dbReference type="InterPro" id="IPR004358">
    <property type="entry name" value="Sig_transdc_His_kin-like_C"/>
</dbReference>
<dbReference type="InterPro" id="IPR005467">
    <property type="entry name" value="His_kinase_dom"/>
</dbReference>
<evidence type="ECO:0000313" key="15">
    <source>
        <dbReference type="Proteomes" id="UP000253314"/>
    </source>
</evidence>
<dbReference type="AlphaFoldDB" id="A0A366XX37"/>
<dbReference type="PROSITE" id="PS50112">
    <property type="entry name" value="PAS"/>
    <property type="match status" value="4"/>
</dbReference>
<dbReference type="Pfam" id="PF00512">
    <property type="entry name" value="HisKA"/>
    <property type="match status" value="1"/>
</dbReference>
<dbReference type="SMART" id="SM00388">
    <property type="entry name" value="HisKA"/>
    <property type="match status" value="1"/>
</dbReference>
<dbReference type="Gene3D" id="1.10.287.130">
    <property type="match status" value="1"/>
</dbReference>
<dbReference type="Gene3D" id="3.30.565.10">
    <property type="entry name" value="Histidine kinase-like ATPase, C-terminal domain"/>
    <property type="match status" value="1"/>
</dbReference>
<dbReference type="InterPro" id="IPR036890">
    <property type="entry name" value="HATPase_C_sf"/>
</dbReference>
<feature type="domain" description="PAC" evidence="13">
    <location>
        <begin position="465"/>
        <end position="517"/>
    </location>
</feature>
<feature type="domain" description="PAC" evidence="13">
    <location>
        <begin position="345"/>
        <end position="395"/>
    </location>
</feature>
<name>A0A366XX37_9BACI</name>
<dbReference type="OrthoDB" id="9815750at2"/>
<dbReference type="CDD" id="cd00075">
    <property type="entry name" value="HATPase"/>
    <property type="match status" value="1"/>
</dbReference>
<feature type="domain" description="PAS" evidence="12">
    <location>
        <begin position="272"/>
        <end position="342"/>
    </location>
</feature>
<organism evidence="14 15">
    <name type="scientific">Bacillus taeanensis</name>
    <dbReference type="NCBI Taxonomy" id="273032"/>
    <lineage>
        <taxon>Bacteria</taxon>
        <taxon>Bacillati</taxon>
        <taxon>Bacillota</taxon>
        <taxon>Bacilli</taxon>
        <taxon>Bacillales</taxon>
        <taxon>Bacillaceae</taxon>
        <taxon>Bacillus</taxon>
    </lineage>
</organism>
<keyword evidence="9" id="KW-0902">Two-component regulatory system</keyword>
<dbReference type="SMART" id="SM00387">
    <property type="entry name" value="HATPase_c"/>
    <property type="match status" value="1"/>
</dbReference>
<dbReference type="RefSeq" id="WP_113806930.1">
    <property type="nucleotide sequence ID" value="NZ_QOCW01000017.1"/>
</dbReference>
<dbReference type="GO" id="GO:0000155">
    <property type="term" value="F:phosphorelay sensor kinase activity"/>
    <property type="evidence" value="ECO:0007669"/>
    <property type="project" value="InterPro"/>
</dbReference>
<dbReference type="InterPro" id="IPR036097">
    <property type="entry name" value="HisK_dim/P_sf"/>
</dbReference>
<keyword evidence="5" id="KW-0547">Nucleotide-binding</keyword>
<dbReference type="CDD" id="cd00082">
    <property type="entry name" value="HisKA"/>
    <property type="match status" value="1"/>
</dbReference>
<keyword evidence="8" id="KW-0749">Sporulation</keyword>
<reference evidence="14 15" key="1">
    <citation type="submission" date="2018-07" db="EMBL/GenBank/DDBJ databases">
        <title>Lottiidibacillus patelloidae gen. nov., sp. nov., isolated from the intestinal tract of a marine limpet and the reclassification of B. taeanensis BH030017T, B. algicola KMM 3737T and B. hwajinpoensis SW-72T as genus Lottiidibacillus.</title>
        <authorList>
            <person name="Liu R."/>
            <person name="Huang Z."/>
        </authorList>
    </citation>
    <scope>NUCLEOTIDE SEQUENCE [LARGE SCALE GENOMIC DNA]</scope>
    <source>
        <strain evidence="14 15">BH030017</strain>
    </source>
</reference>
<dbReference type="Gene3D" id="3.30.450.20">
    <property type="entry name" value="PAS domain"/>
    <property type="match status" value="4"/>
</dbReference>
<evidence type="ECO:0000256" key="2">
    <source>
        <dbReference type="ARBA" id="ARBA00012438"/>
    </source>
</evidence>
<dbReference type="InterPro" id="IPR000014">
    <property type="entry name" value="PAS"/>
</dbReference>
<dbReference type="PROSITE" id="PS50109">
    <property type="entry name" value="HIS_KIN"/>
    <property type="match status" value="1"/>
</dbReference>
<dbReference type="SUPFAM" id="SSF55874">
    <property type="entry name" value="ATPase domain of HSP90 chaperone/DNA topoisomerase II/histidine kinase"/>
    <property type="match status" value="1"/>
</dbReference>
<keyword evidence="15" id="KW-1185">Reference proteome</keyword>
<proteinExistence type="predicted"/>
<evidence type="ECO:0000256" key="5">
    <source>
        <dbReference type="ARBA" id="ARBA00022741"/>
    </source>
</evidence>
<dbReference type="InterPro" id="IPR001610">
    <property type="entry name" value="PAC"/>
</dbReference>
<accession>A0A366XX37</accession>
<evidence type="ECO:0000256" key="4">
    <source>
        <dbReference type="ARBA" id="ARBA00022679"/>
    </source>
</evidence>
<dbReference type="PRINTS" id="PR00344">
    <property type="entry name" value="BCTRLSENSOR"/>
</dbReference>
<evidence type="ECO:0000259" key="12">
    <source>
        <dbReference type="PROSITE" id="PS50112"/>
    </source>
</evidence>
<dbReference type="InterPro" id="IPR000700">
    <property type="entry name" value="PAS-assoc_C"/>
</dbReference>
<dbReference type="NCBIfam" id="TIGR00229">
    <property type="entry name" value="sensory_box"/>
    <property type="match status" value="4"/>
</dbReference>
<dbReference type="PANTHER" id="PTHR43065">
    <property type="entry name" value="SENSOR HISTIDINE KINASE"/>
    <property type="match status" value="1"/>
</dbReference>
<dbReference type="GO" id="GO:0006355">
    <property type="term" value="P:regulation of DNA-templated transcription"/>
    <property type="evidence" value="ECO:0007669"/>
    <property type="project" value="InterPro"/>
</dbReference>
<comment type="catalytic activity">
    <reaction evidence="1">
        <text>ATP + protein L-histidine = ADP + protein N-phospho-L-histidine.</text>
        <dbReference type="EC" id="2.7.13.3"/>
    </reaction>
</comment>
<dbReference type="GO" id="GO:0005524">
    <property type="term" value="F:ATP binding"/>
    <property type="evidence" value="ECO:0007669"/>
    <property type="project" value="UniProtKB-KW"/>
</dbReference>
<dbReference type="PANTHER" id="PTHR43065:SF34">
    <property type="entry name" value="SPORULATION KINASE A"/>
    <property type="match status" value="1"/>
</dbReference>
<gene>
    <name evidence="14" type="ORF">DS031_15220</name>
</gene>
<dbReference type="PROSITE" id="PS50113">
    <property type="entry name" value="PAC"/>
    <property type="match status" value="3"/>
</dbReference>
<keyword evidence="3" id="KW-0597">Phosphoprotein</keyword>
<dbReference type="GO" id="GO:0030435">
    <property type="term" value="P:sporulation resulting in formation of a cellular spore"/>
    <property type="evidence" value="ECO:0007669"/>
    <property type="project" value="UniProtKB-KW"/>
</dbReference>
<comment type="caution">
    <text evidence="14">The sequence shown here is derived from an EMBL/GenBank/DDBJ whole genome shotgun (WGS) entry which is preliminary data.</text>
</comment>
<dbReference type="InterPro" id="IPR003661">
    <property type="entry name" value="HisK_dim/P_dom"/>
</dbReference>
<evidence type="ECO:0000259" key="11">
    <source>
        <dbReference type="PROSITE" id="PS50109"/>
    </source>
</evidence>
<evidence type="ECO:0000256" key="7">
    <source>
        <dbReference type="ARBA" id="ARBA00022840"/>
    </source>
</evidence>
<dbReference type="InterPro" id="IPR013767">
    <property type="entry name" value="PAS_fold"/>
</dbReference>
<dbReference type="CDD" id="cd00130">
    <property type="entry name" value="PAS"/>
    <property type="match status" value="4"/>
</dbReference>
<dbReference type="SUPFAM" id="SSF55785">
    <property type="entry name" value="PYP-like sensor domain (PAS domain)"/>
    <property type="match status" value="4"/>
</dbReference>
<feature type="domain" description="Histidine kinase" evidence="11">
    <location>
        <begin position="530"/>
        <end position="735"/>
    </location>
</feature>
<keyword evidence="7" id="KW-0067">ATP-binding</keyword>
<feature type="domain" description="PAS" evidence="12">
    <location>
        <begin position="147"/>
        <end position="216"/>
    </location>
</feature>